<keyword evidence="1" id="KW-0812">Transmembrane</keyword>
<sequence>METFENLIIIAVVIAVSIVAAYWLSNIATMHTDIELLDINLQAQRQGTKVTVTAYIKNRGTRPAMIILAKINGQPIEFQATINPGETSTHTLETETSTQTLQVTFVTSTGKEYSLFVNVP</sequence>
<evidence type="ECO:0000313" key="2">
    <source>
        <dbReference type="EMBL" id="AJB42365.1"/>
    </source>
</evidence>
<gene>
    <name evidence="2" type="ORF">TCARB_1319</name>
</gene>
<keyword evidence="1" id="KW-0472">Membrane</keyword>
<name>A0A3G1A873_9CREN</name>
<keyword evidence="1" id="KW-1133">Transmembrane helix</keyword>
<protein>
    <recommendedName>
        <fullName evidence="4">CARDB domain-containing protein</fullName>
    </recommendedName>
</protein>
<dbReference type="STRING" id="697581.TCARB_1319"/>
<dbReference type="GeneID" id="25406726"/>
<dbReference type="Proteomes" id="UP000266720">
    <property type="component" value="Chromosome"/>
</dbReference>
<dbReference type="EMBL" id="CP007493">
    <property type="protein sequence ID" value="AJB42365.1"/>
    <property type="molecule type" value="Genomic_DNA"/>
</dbReference>
<reference evidence="3" key="1">
    <citation type="book" date="2010" name="EXTREMOPHILES" publisher="0:0-0">
        <title>Complete genome sequences of ten hyperthermophilic archaea reveal their metabolic capabilities and possible ecological roles.</title>
        <editorList>
            <person name="?"/>
        </editorList>
        <authorList>
            <person name="Ravin N.V."/>
            <person name="Mardanov A.V."/>
            <person name="Bonch-Osmolovskaya E.A."/>
            <person name="Skryabin K.G."/>
        </authorList>
    </citation>
    <scope>NUCLEOTIDE SEQUENCE [LARGE SCALE GENOMIC DNA]</scope>
    <source>
        <strain evidence="3">1505</strain>
    </source>
</reference>
<evidence type="ECO:0008006" key="4">
    <source>
        <dbReference type="Google" id="ProtNLM"/>
    </source>
</evidence>
<dbReference type="AlphaFoldDB" id="A0A3G1A873"/>
<evidence type="ECO:0000313" key="3">
    <source>
        <dbReference type="Proteomes" id="UP000266720"/>
    </source>
</evidence>
<feature type="transmembrane region" description="Helical" evidence="1">
    <location>
        <begin position="6"/>
        <end position="24"/>
    </location>
</feature>
<accession>A0A3G1A873</accession>
<proteinExistence type="predicted"/>
<organism evidence="2 3">
    <name type="scientific">Thermofilum adornatum 1505</name>
    <dbReference type="NCBI Taxonomy" id="697581"/>
    <lineage>
        <taxon>Archaea</taxon>
        <taxon>Thermoproteota</taxon>
        <taxon>Thermoprotei</taxon>
        <taxon>Thermofilales</taxon>
        <taxon>Thermofilaceae</taxon>
        <taxon>Thermofilum</taxon>
    </lineage>
</organism>
<evidence type="ECO:0000256" key="1">
    <source>
        <dbReference type="SAM" id="Phobius"/>
    </source>
</evidence>
<dbReference type="RefSeq" id="WP_052887035.1">
    <property type="nucleotide sequence ID" value="NZ_CP007493.1"/>
</dbReference>
<dbReference type="KEGG" id="tcb:TCARB_1319"/>